<feature type="compositionally biased region" description="Basic and acidic residues" evidence="1">
    <location>
        <begin position="50"/>
        <end position="65"/>
    </location>
</feature>
<dbReference type="GO" id="GO:0003676">
    <property type="term" value="F:nucleic acid binding"/>
    <property type="evidence" value="ECO:0007669"/>
    <property type="project" value="InterPro"/>
</dbReference>
<dbReference type="KEGG" id="jre:109009239"/>
<keyword evidence="4" id="KW-1185">Reference proteome</keyword>
<feature type="domain" description="Reverse transcriptase" evidence="2">
    <location>
        <begin position="343"/>
        <end position="462"/>
    </location>
</feature>
<reference evidence="5" key="1">
    <citation type="submission" date="2025-08" db="UniProtKB">
        <authorList>
            <consortium name="RefSeq"/>
        </authorList>
    </citation>
    <scope>IDENTIFICATION</scope>
    <source>
        <tissue evidence="5">Leaves</tissue>
    </source>
</reference>
<organism evidence="4 5">
    <name type="scientific">Juglans regia</name>
    <name type="common">English walnut</name>
    <dbReference type="NCBI Taxonomy" id="51240"/>
    <lineage>
        <taxon>Eukaryota</taxon>
        <taxon>Viridiplantae</taxon>
        <taxon>Streptophyta</taxon>
        <taxon>Embryophyta</taxon>
        <taxon>Tracheophyta</taxon>
        <taxon>Spermatophyta</taxon>
        <taxon>Magnoliopsida</taxon>
        <taxon>eudicotyledons</taxon>
        <taxon>Gunneridae</taxon>
        <taxon>Pentapetalae</taxon>
        <taxon>rosids</taxon>
        <taxon>fabids</taxon>
        <taxon>Fagales</taxon>
        <taxon>Juglandaceae</taxon>
        <taxon>Juglans</taxon>
    </lineage>
</organism>
<dbReference type="AlphaFoldDB" id="A0A2I4GMS3"/>
<feature type="compositionally biased region" description="Basic residues" evidence="1">
    <location>
        <begin position="38"/>
        <end position="49"/>
    </location>
</feature>
<evidence type="ECO:0000313" key="4">
    <source>
        <dbReference type="Proteomes" id="UP000235220"/>
    </source>
</evidence>
<dbReference type="PANTHER" id="PTHR46890:SF48">
    <property type="entry name" value="RNA-DIRECTED DNA POLYMERASE"/>
    <property type="match status" value="1"/>
</dbReference>
<gene>
    <name evidence="5" type="primary">LOC109009239</name>
</gene>
<dbReference type="RefSeq" id="XP_018845188.1">
    <property type="nucleotide sequence ID" value="XM_018989643.1"/>
</dbReference>
<dbReference type="InterPro" id="IPR043502">
    <property type="entry name" value="DNA/RNA_pol_sf"/>
</dbReference>
<dbReference type="Pfam" id="PF13456">
    <property type="entry name" value="RVT_3"/>
    <property type="match status" value="1"/>
</dbReference>
<feature type="region of interest" description="Disordered" evidence="1">
    <location>
        <begin position="35"/>
        <end position="65"/>
    </location>
</feature>
<evidence type="ECO:0000259" key="3">
    <source>
        <dbReference type="Pfam" id="PF13456"/>
    </source>
</evidence>
<accession>A0A2I4GMS3</accession>
<name>A0A2I4GMS3_JUGRE</name>
<dbReference type="PANTHER" id="PTHR46890">
    <property type="entry name" value="NON-LTR RETROLELEMENT REVERSE TRANSCRIPTASE-LIKE PROTEIN-RELATED"/>
    <property type="match status" value="1"/>
</dbReference>
<feature type="domain" description="RNase H type-1" evidence="3">
    <location>
        <begin position="882"/>
        <end position="982"/>
    </location>
</feature>
<dbReference type="InterPro" id="IPR000477">
    <property type="entry name" value="RT_dom"/>
</dbReference>
<sequence length="1019" mass="116265">MEGVDGWLVEASGDDRCLEIEEIVQTATIGMDLGMLSRKTKGGGKRRAREKREDTKQDGKSSDHKPILLTMNRRDRFTRKDCRIFRFEASWNKEEGCEKVIQEAWRSNEGRRGSQTPITKRLERCRGALLGWCKQFKLDRNQEIKLKTEALTRLQDEESCLNAAEIKKLQKEVGTLLEKEDIKWKQRAKRNWYAKGDRNTKYFHACTNQRRRKNTIKQIEDGQGRICKDQEGIEGAFKGYFESLFNSTQPSSEEMEDCLKHLEPRATREANDKLLRPFSKGEIEEAIKSMAPLKSPGPDGFGSCFYQNHWKTIGDDVCAAVLNHLNGTIPFQLVNFTFIALIPKKKDPKVVIEYRPISLCNVFYKIISKVLVNRFKGVLTEIISTNQSAFILGRIITDNIMIAYEILHTMKVGKKGKKGNMVIKLDMSKTYDRIEWPFVKAVMKKFGLCDDWIKIVMRLSSLLNHSDLTGNTKGVTVVRGGSRVNHLLFADDCILFGRACVEEWKRLQELLLRYEKASGQFLNKEKTSVFFSSNTHMADRDLILRAGGPWSKAAMKNTLVQAAIPSYTMSVFKLPKKLCKEINIMLSKFWWEAKLGNAHSLIWRSVWNSLGLLKEGLRWKVGDGEKINIWGKKWLLSPSTFCVQSPISILDENSKVRELIDDVSKDWNEGLIRSIFNKEEADHICSIPMSTRGVEDKLIWGPSRKCVFSVKSAYFLDENRKKVVVGDSSRENEKDSRWKSIWEMKVPGKVKLFMWKRRLSCMFYGSAQQQVVCGLRLIVQLRNWGAMETDLLKLWEDLEGKPNKIELEEVAVIMRGLWMRMNSFIFDNKFLNPSSIIRATRESLEEYHLAEEGTTDSSRGGDSRVEVIQKWSPPGANSFKANWDAACNVKLRKMGVGVIIRDENGAVTTTYCGIKGNVDQPVIAKGITLGKAMELCRDLGLNKVTFEGNAQNIVKAVYSPDENLSCLDSIIEDSKSFLSEWSNWSSTDGDLSRIPMLRERGFDWALFAVATAALNGRDG</sequence>
<dbReference type="CDD" id="cd01650">
    <property type="entry name" value="RT_nLTR_like"/>
    <property type="match status" value="1"/>
</dbReference>
<protein>
    <submittedName>
        <fullName evidence="5">Uncharacterized protein LOC109009239</fullName>
    </submittedName>
</protein>
<dbReference type="GO" id="GO:0004523">
    <property type="term" value="F:RNA-DNA hybrid ribonuclease activity"/>
    <property type="evidence" value="ECO:0007669"/>
    <property type="project" value="InterPro"/>
</dbReference>
<evidence type="ECO:0000256" key="1">
    <source>
        <dbReference type="SAM" id="MobiDB-lite"/>
    </source>
</evidence>
<dbReference type="Proteomes" id="UP000235220">
    <property type="component" value="Chromosome 1"/>
</dbReference>
<evidence type="ECO:0000259" key="2">
    <source>
        <dbReference type="Pfam" id="PF00078"/>
    </source>
</evidence>
<dbReference type="InterPro" id="IPR002156">
    <property type="entry name" value="RNaseH_domain"/>
</dbReference>
<dbReference type="InterPro" id="IPR052343">
    <property type="entry name" value="Retrotransposon-Effector_Assoc"/>
</dbReference>
<dbReference type="OrthoDB" id="1906820at2759"/>
<dbReference type="Pfam" id="PF00078">
    <property type="entry name" value="RVT_1"/>
    <property type="match status" value="1"/>
</dbReference>
<evidence type="ECO:0000313" key="5">
    <source>
        <dbReference type="RefSeq" id="XP_018845188.1"/>
    </source>
</evidence>
<proteinExistence type="predicted"/>
<dbReference type="SUPFAM" id="SSF56672">
    <property type="entry name" value="DNA/RNA polymerases"/>
    <property type="match status" value="1"/>
</dbReference>
<dbReference type="Gramene" id="Jr01_27110_p1">
    <property type="protein sequence ID" value="cds.Jr01_27110_p1"/>
    <property type="gene ID" value="Jr01_27110"/>
</dbReference>
<dbReference type="GeneID" id="109009239"/>